<gene>
    <name evidence="2" type="ORF">D4764_12G0001400</name>
</gene>
<accession>A0A5C6PEY1</accession>
<proteinExistence type="predicted"/>
<reference evidence="2 3" key="1">
    <citation type="submission" date="2019-04" db="EMBL/GenBank/DDBJ databases">
        <title>Chromosome genome assembly for Takifugu flavidus.</title>
        <authorList>
            <person name="Xiao S."/>
        </authorList>
    </citation>
    <scope>NUCLEOTIDE SEQUENCE [LARGE SCALE GENOMIC DNA]</scope>
    <source>
        <strain evidence="2">HTHZ2018</strain>
        <tissue evidence="2">Muscle</tissue>
    </source>
</reference>
<name>A0A5C6PEY1_9TELE</name>
<feature type="region of interest" description="Disordered" evidence="1">
    <location>
        <begin position="122"/>
        <end position="155"/>
    </location>
</feature>
<organism evidence="2 3">
    <name type="scientific">Takifugu flavidus</name>
    <name type="common">sansaifugu</name>
    <dbReference type="NCBI Taxonomy" id="433684"/>
    <lineage>
        <taxon>Eukaryota</taxon>
        <taxon>Metazoa</taxon>
        <taxon>Chordata</taxon>
        <taxon>Craniata</taxon>
        <taxon>Vertebrata</taxon>
        <taxon>Euteleostomi</taxon>
        <taxon>Actinopterygii</taxon>
        <taxon>Neopterygii</taxon>
        <taxon>Teleostei</taxon>
        <taxon>Neoteleostei</taxon>
        <taxon>Acanthomorphata</taxon>
        <taxon>Eupercaria</taxon>
        <taxon>Tetraodontiformes</taxon>
        <taxon>Tetradontoidea</taxon>
        <taxon>Tetraodontidae</taxon>
        <taxon>Takifugu</taxon>
    </lineage>
</organism>
<keyword evidence="3" id="KW-1185">Reference proteome</keyword>
<dbReference type="EMBL" id="RHFK02000004">
    <property type="protein sequence ID" value="TWW76750.1"/>
    <property type="molecule type" value="Genomic_DNA"/>
</dbReference>
<protein>
    <submittedName>
        <fullName evidence="2">Uncharacterized protein</fullName>
    </submittedName>
</protein>
<comment type="caution">
    <text evidence="2">The sequence shown here is derived from an EMBL/GenBank/DDBJ whole genome shotgun (WGS) entry which is preliminary data.</text>
</comment>
<sequence>MESDPQQENIDGALMFKAETLERECTCKSGSNRGPLLSICLKLSPQPDCGSDGLGDEGRSLVDSSEAAQLCVVMQNAPLCPHHHGLPCRSLEGCLAAIAVGASHGSNGRPVHVTGLQIRAGGAGMGRQSHRRRDLPPGPHGGLRIHSENHGPIGFPLTSSPSLSFSLTAL</sequence>
<evidence type="ECO:0000313" key="2">
    <source>
        <dbReference type="EMBL" id="TWW76750.1"/>
    </source>
</evidence>
<evidence type="ECO:0000256" key="1">
    <source>
        <dbReference type="SAM" id="MobiDB-lite"/>
    </source>
</evidence>
<dbReference type="Proteomes" id="UP000324091">
    <property type="component" value="Chromosome 12"/>
</dbReference>
<evidence type="ECO:0000313" key="3">
    <source>
        <dbReference type="Proteomes" id="UP000324091"/>
    </source>
</evidence>
<dbReference type="AlphaFoldDB" id="A0A5C6PEY1"/>